<comment type="cofactor">
    <cofactor evidence="1">
        <name>Mg(2+)</name>
        <dbReference type="ChEBI" id="CHEBI:18420"/>
    </cofactor>
</comment>
<dbReference type="EMBL" id="WNJO01000022">
    <property type="protein sequence ID" value="MTV83250.1"/>
    <property type="molecule type" value="Genomic_DNA"/>
</dbReference>
<gene>
    <name evidence="5" type="ORF">GM612_11530</name>
</gene>
<evidence type="ECO:0000259" key="4">
    <source>
        <dbReference type="PROSITE" id="PS51462"/>
    </source>
</evidence>
<dbReference type="SUPFAM" id="SSF55811">
    <property type="entry name" value="Nudix"/>
    <property type="match status" value="1"/>
</dbReference>
<proteinExistence type="inferred from homology"/>
<dbReference type="InterPro" id="IPR015797">
    <property type="entry name" value="NUDIX_hydrolase-like_dom_sf"/>
</dbReference>
<accession>A0A7X3C2V8</accession>
<dbReference type="PROSITE" id="PS00893">
    <property type="entry name" value="NUDIX_BOX"/>
    <property type="match status" value="1"/>
</dbReference>
<dbReference type="RefSeq" id="WP_155432511.1">
    <property type="nucleotide sequence ID" value="NZ_WNJO01000022.1"/>
</dbReference>
<dbReference type="Pfam" id="PF00293">
    <property type="entry name" value="NUDIX"/>
    <property type="match status" value="1"/>
</dbReference>
<organism evidence="5 6">
    <name type="scientific">Secundilactobacillus folii</name>
    <dbReference type="NCBI Taxonomy" id="2678357"/>
    <lineage>
        <taxon>Bacteria</taxon>
        <taxon>Bacillati</taxon>
        <taxon>Bacillota</taxon>
        <taxon>Bacilli</taxon>
        <taxon>Lactobacillales</taxon>
        <taxon>Lactobacillaceae</taxon>
        <taxon>Secundilactobacillus</taxon>
    </lineage>
</organism>
<name>A0A7X3C2V8_9LACO</name>
<comment type="similarity">
    <text evidence="3">Belongs to the Nudix hydrolase family.</text>
</comment>
<protein>
    <submittedName>
        <fullName evidence="5">NUDIX domain-containing protein</fullName>
    </submittedName>
</protein>
<evidence type="ECO:0000256" key="3">
    <source>
        <dbReference type="RuleBase" id="RU003476"/>
    </source>
</evidence>
<evidence type="ECO:0000256" key="2">
    <source>
        <dbReference type="ARBA" id="ARBA00022801"/>
    </source>
</evidence>
<dbReference type="InterPro" id="IPR020476">
    <property type="entry name" value="Nudix_hydrolase"/>
</dbReference>
<dbReference type="Proteomes" id="UP000466388">
    <property type="component" value="Unassembled WGS sequence"/>
</dbReference>
<evidence type="ECO:0000313" key="5">
    <source>
        <dbReference type="EMBL" id="MTV83250.1"/>
    </source>
</evidence>
<sequence length="148" mass="16223">MSYIQNLRGAVGHAPIISTGAAGLIYNSNAQLLFVYRSDTHLWGLPSGSKELNESLEETAVREVLEETGVHARGMKFQTILSGPSMQFKYPNGDQIDAVIAVYQGFTRDTGLVPQIGETEKVAFFDLNQFPDSITDFSHQILVACELA</sequence>
<dbReference type="Gene3D" id="3.90.79.10">
    <property type="entry name" value="Nucleoside Triphosphate Pyrophosphohydrolase"/>
    <property type="match status" value="1"/>
</dbReference>
<feature type="domain" description="Nudix hydrolase" evidence="4">
    <location>
        <begin position="7"/>
        <end position="147"/>
    </location>
</feature>
<dbReference type="InterPro" id="IPR020084">
    <property type="entry name" value="NUDIX_hydrolase_CS"/>
</dbReference>
<keyword evidence="2 3" id="KW-0378">Hydrolase</keyword>
<comment type="caution">
    <text evidence="5">The sequence shown here is derived from an EMBL/GenBank/DDBJ whole genome shotgun (WGS) entry which is preliminary data.</text>
</comment>
<dbReference type="PANTHER" id="PTHR43046">
    <property type="entry name" value="GDP-MANNOSE MANNOSYL HYDROLASE"/>
    <property type="match status" value="1"/>
</dbReference>
<keyword evidence="6" id="KW-1185">Reference proteome</keyword>
<dbReference type="PANTHER" id="PTHR43046:SF2">
    <property type="entry name" value="8-OXO-DGTP DIPHOSPHATASE-RELATED"/>
    <property type="match status" value="1"/>
</dbReference>
<dbReference type="AlphaFoldDB" id="A0A7X3C2V8"/>
<dbReference type="InterPro" id="IPR000086">
    <property type="entry name" value="NUDIX_hydrolase_dom"/>
</dbReference>
<evidence type="ECO:0000313" key="6">
    <source>
        <dbReference type="Proteomes" id="UP000466388"/>
    </source>
</evidence>
<dbReference type="CDD" id="cd04677">
    <property type="entry name" value="NUDIX_Hydrolase"/>
    <property type="match status" value="1"/>
</dbReference>
<dbReference type="PRINTS" id="PR00502">
    <property type="entry name" value="NUDIXFAMILY"/>
</dbReference>
<evidence type="ECO:0000256" key="1">
    <source>
        <dbReference type="ARBA" id="ARBA00001946"/>
    </source>
</evidence>
<reference evidence="5 6" key="1">
    <citation type="submission" date="2019-11" db="EMBL/GenBank/DDBJ databases">
        <title>Lactobacillus sp. nov. CRM56-3, isolated from fermented tea leaves.</title>
        <authorList>
            <person name="Phuengjayaem S."/>
            <person name="Tanasupawat S."/>
        </authorList>
    </citation>
    <scope>NUCLEOTIDE SEQUENCE [LARGE SCALE GENOMIC DNA]</scope>
    <source>
        <strain evidence="5 6">CRM56-3</strain>
    </source>
</reference>
<dbReference type="PROSITE" id="PS51462">
    <property type="entry name" value="NUDIX"/>
    <property type="match status" value="1"/>
</dbReference>
<dbReference type="GO" id="GO:0016787">
    <property type="term" value="F:hydrolase activity"/>
    <property type="evidence" value="ECO:0007669"/>
    <property type="project" value="UniProtKB-KW"/>
</dbReference>